<dbReference type="InterPro" id="IPR003416">
    <property type="entry name" value="MgtC/SapB/SrpB/YhiD_fam"/>
</dbReference>
<evidence type="ECO:0000256" key="5">
    <source>
        <dbReference type="ARBA" id="ARBA00023136"/>
    </source>
</evidence>
<evidence type="ECO:0000259" key="7">
    <source>
        <dbReference type="Pfam" id="PF02308"/>
    </source>
</evidence>
<feature type="transmembrane region" description="Helical" evidence="6">
    <location>
        <begin position="410"/>
        <end position="431"/>
    </location>
</feature>
<accession>A0ABD6BSK0</accession>
<feature type="transmembrane region" description="Helical" evidence="6">
    <location>
        <begin position="280"/>
        <end position="301"/>
    </location>
</feature>
<protein>
    <submittedName>
        <fullName evidence="9">MgtC/SapB family protein</fullName>
    </submittedName>
</protein>
<feature type="transmembrane region" description="Helical" evidence="6">
    <location>
        <begin position="377"/>
        <end position="398"/>
    </location>
</feature>
<dbReference type="Proteomes" id="UP001597139">
    <property type="component" value="Unassembled WGS sequence"/>
</dbReference>
<feature type="transmembrane region" description="Helical" evidence="6">
    <location>
        <begin position="215"/>
        <end position="236"/>
    </location>
</feature>
<dbReference type="InterPro" id="IPR049177">
    <property type="entry name" value="MgtC_SapB_SrpB_YhiD_N"/>
</dbReference>
<proteinExistence type="predicted"/>
<dbReference type="Pfam" id="PF13194">
    <property type="entry name" value="DUF4010"/>
    <property type="match status" value="1"/>
</dbReference>
<keyword evidence="10" id="KW-1185">Reference proteome</keyword>
<dbReference type="EMBL" id="JBHUCZ010000010">
    <property type="protein sequence ID" value="MFD1568098.1"/>
    <property type="molecule type" value="Genomic_DNA"/>
</dbReference>
<comment type="caution">
    <text evidence="9">The sequence shown here is derived from an EMBL/GenBank/DDBJ whole genome shotgun (WGS) entry which is preliminary data.</text>
</comment>
<evidence type="ECO:0000256" key="3">
    <source>
        <dbReference type="ARBA" id="ARBA00022692"/>
    </source>
</evidence>
<evidence type="ECO:0000256" key="1">
    <source>
        <dbReference type="ARBA" id="ARBA00004651"/>
    </source>
</evidence>
<organism evidence="9 10">
    <name type="scientific">Halolamina litorea</name>
    <dbReference type="NCBI Taxonomy" id="1515593"/>
    <lineage>
        <taxon>Archaea</taxon>
        <taxon>Methanobacteriati</taxon>
        <taxon>Methanobacteriota</taxon>
        <taxon>Stenosarchaea group</taxon>
        <taxon>Halobacteria</taxon>
        <taxon>Halobacteriales</taxon>
        <taxon>Haloferacaceae</taxon>
    </lineage>
</organism>
<gene>
    <name evidence="9" type="ORF">ACFSAU_11390</name>
</gene>
<evidence type="ECO:0000256" key="6">
    <source>
        <dbReference type="SAM" id="Phobius"/>
    </source>
</evidence>
<feature type="domain" description="MgtC/SapB/SrpB/YhiD N-terminal" evidence="7">
    <location>
        <begin position="23"/>
        <end position="146"/>
    </location>
</feature>
<dbReference type="AlphaFoldDB" id="A0ABD6BSK0"/>
<evidence type="ECO:0000256" key="4">
    <source>
        <dbReference type="ARBA" id="ARBA00022989"/>
    </source>
</evidence>
<dbReference type="Pfam" id="PF02308">
    <property type="entry name" value="MgtC"/>
    <property type="match status" value="1"/>
</dbReference>
<keyword evidence="5 6" id="KW-0472">Membrane</keyword>
<evidence type="ECO:0000313" key="10">
    <source>
        <dbReference type="Proteomes" id="UP001597139"/>
    </source>
</evidence>
<evidence type="ECO:0000313" key="9">
    <source>
        <dbReference type="EMBL" id="MFD1568098.1"/>
    </source>
</evidence>
<name>A0ABD6BSK0_9EURY</name>
<dbReference type="PANTHER" id="PTHR39084">
    <property type="entry name" value="MEMBRANE PROTEIN-RELATED"/>
    <property type="match status" value="1"/>
</dbReference>
<keyword evidence="4 6" id="KW-1133">Transmembrane helix</keyword>
<dbReference type="PANTHER" id="PTHR39084:SF1">
    <property type="entry name" value="DUF4010 DOMAIN-CONTAINING PROTEIN"/>
    <property type="match status" value="1"/>
</dbReference>
<feature type="domain" description="DUF4010" evidence="8">
    <location>
        <begin position="195"/>
        <end position="400"/>
    </location>
</feature>
<dbReference type="RefSeq" id="WP_267647922.1">
    <property type="nucleotide sequence ID" value="NZ_JANHGR010000002.1"/>
</dbReference>
<dbReference type="InterPro" id="IPR025105">
    <property type="entry name" value="DUF4010"/>
</dbReference>
<feature type="transmembrane region" description="Helical" evidence="6">
    <location>
        <begin position="347"/>
        <end position="371"/>
    </location>
</feature>
<evidence type="ECO:0000259" key="8">
    <source>
        <dbReference type="Pfam" id="PF13194"/>
    </source>
</evidence>
<feature type="transmembrane region" description="Helical" evidence="6">
    <location>
        <begin position="69"/>
        <end position="89"/>
    </location>
</feature>
<reference evidence="9 10" key="1">
    <citation type="journal article" date="2019" name="Int. J. Syst. Evol. Microbiol.">
        <title>The Global Catalogue of Microorganisms (GCM) 10K type strain sequencing project: providing services to taxonomists for standard genome sequencing and annotation.</title>
        <authorList>
            <consortium name="The Broad Institute Genomics Platform"/>
            <consortium name="The Broad Institute Genome Sequencing Center for Infectious Disease"/>
            <person name="Wu L."/>
            <person name="Ma J."/>
        </authorList>
    </citation>
    <scope>NUCLEOTIDE SEQUENCE [LARGE SCALE GENOMIC DNA]</scope>
    <source>
        <strain evidence="9 10">CGMCC 1.12859</strain>
    </source>
</reference>
<feature type="transmembrane region" description="Helical" evidence="6">
    <location>
        <begin position="162"/>
        <end position="183"/>
    </location>
</feature>
<feature type="transmembrane region" description="Helical" evidence="6">
    <location>
        <begin position="321"/>
        <end position="340"/>
    </location>
</feature>
<feature type="transmembrane region" description="Helical" evidence="6">
    <location>
        <begin position="189"/>
        <end position="208"/>
    </location>
</feature>
<keyword evidence="3 6" id="KW-0812">Transmembrane</keyword>
<comment type="subcellular location">
    <subcellularLocation>
        <location evidence="1">Cell membrane</location>
        <topology evidence="1">Multi-pass membrane protein</topology>
    </subcellularLocation>
</comment>
<dbReference type="GO" id="GO:0005886">
    <property type="term" value="C:plasma membrane"/>
    <property type="evidence" value="ECO:0007669"/>
    <property type="project" value="UniProtKB-SubCell"/>
</dbReference>
<sequence>MVPIPLQADTVFAAPLSEPVVRLLIAGALGLFLGLEREWSEKSAGVRTFSLLTLSGATATLLAERVDAGGALLAVGGLLVLLMGALLAVRELRRGTEEPSLSLTTSVSMFVAYGIGALVASGLVTEGVTVAVISSALLVLKRELHSFAGGLDRQELRSSTEFAVLAFVIYPLLPSESVSLFGVAFPPRVAWLMVVTVAGIGIANYALVRSYGGRGVAITGFFGGLASSTAVVGSMLDHARQRESVTEYAVAAVLLADAAMAARNLAIVLFFTLTSGPGTLVAAAVPLGALVLASVAAAAVTADWDAELEVDLESPFSLRNALAFGGVFAVILAGSAFAQARFGTAGLYISAVLSGLVSSAGATTSATLLYLGGGVGGGPAVVAVLLASASSIAVKAGLTLSGPRPFARAVTLWSAVLLVVTGVAAAASVLFGGGF</sequence>
<evidence type="ECO:0000256" key="2">
    <source>
        <dbReference type="ARBA" id="ARBA00022475"/>
    </source>
</evidence>
<feature type="transmembrane region" description="Helical" evidence="6">
    <location>
        <begin position="248"/>
        <end position="273"/>
    </location>
</feature>
<keyword evidence="2" id="KW-1003">Cell membrane</keyword>
<dbReference type="PRINTS" id="PR01837">
    <property type="entry name" value="MGTCSAPBPROT"/>
</dbReference>